<evidence type="ECO:0000256" key="3">
    <source>
        <dbReference type="ARBA" id="ARBA00022960"/>
    </source>
</evidence>
<sequence length="272" mass="30396">MRSTTQTAATSEQAIQQALTELGIRRDQASIKILDEGKKGFLGLGAKPAVVIVSVKEEEKTSVLTPLSSEPESASTPVVETLSQEEPAEEPVVDHQEELTQPDVVEDTIPEVEAEDDRSASNAQAIEESIAYMKQVTEGMGIDDLDVTYEVEGKYVHFQLNSKKAAQLIGKRGQTLNAFENLVQLVANKYSGNFMIVKMDVENYREKRKEALEQLAERMADKARRTGERVEFEPMNAYERKIIHHALSTHVDIDTYSVGKDPNRYLVIEPMQ</sequence>
<evidence type="ECO:0000256" key="2">
    <source>
        <dbReference type="ARBA" id="ARBA00022884"/>
    </source>
</evidence>
<dbReference type="InterPro" id="IPR015946">
    <property type="entry name" value="KH_dom-like_a/b"/>
</dbReference>
<dbReference type="Proteomes" id="UP001595733">
    <property type="component" value="Unassembled WGS sequence"/>
</dbReference>
<dbReference type="NCBIfam" id="NF041568">
    <property type="entry name" value="Jag_EloR"/>
    <property type="match status" value="1"/>
</dbReference>
<evidence type="ECO:0000313" key="9">
    <source>
        <dbReference type="EMBL" id="MFC4353488.1"/>
    </source>
</evidence>
<keyword evidence="4 6" id="KW-0143">Chaperone</keyword>
<keyword evidence="1 6" id="KW-0963">Cytoplasm</keyword>
<comment type="subunit">
    <text evidence="6">Forms a complex with KhpA.</text>
</comment>
<evidence type="ECO:0000256" key="4">
    <source>
        <dbReference type="ARBA" id="ARBA00023186"/>
    </source>
</evidence>
<dbReference type="SMART" id="SM01245">
    <property type="entry name" value="Jag_N"/>
    <property type="match status" value="1"/>
</dbReference>
<keyword evidence="10" id="KW-1185">Reference proteome</keyword>
<dbReference type="CDD" id="cd02644">
    <property type="entry name" value="R3H_jag"/>
    <property type="match status" value="1"/>
</dbReference>
<dbReference type="InterPro" id="IPR001374">
    <property type="entry name" value="R3H_dom"/>
</dbReference>
<keyword evidence="2 6" id="KW-0694">RNA-binding</keyword>
<name>A0ABV8USP0_9BACL</name>
<dbReference type="CDD" id="cd02414">
    <property type="entry name" value="KH-II_Jag"/>
    <property type="match status" value="1"/>
</dbReference>
<dbReference type="SUPFAM" id="SSF82708">
    <property type="entry name" value="R3H domain"/>
    <property type="match status" value="1"/>
</dbReference>
<comment type="similarity">
    <text evidence="6">Belongs to the KhpB RNA-binding protein family.</text>
</comment>
<evidence type="ECO:0000256" key="5">
    <source>
        <dbReference type="ARBA" id="ARBA00023316"/>
    </source>
</evidence>
<dbReference type="Gene3D" id="3.30.30.80">
    <property type="entry name" value="probable RNA-binding protein from clostridium symbiosum atcc 14940"/>
    <property type="match status" value="1"/>
</dbReference>
<dbReference type="EMBL" id="JBHSEF010000002">
    <property type="protein sequence ID" value="MFC4353488.1"/>
    <property type="molecule type" value="Genomic_DNA"/>
</dbReference>
<accession>A0ABV8USP0</accession>
<comment type="domain">
    <text evidence="6">Has an N-terminal Jag-N domain and 2 RNA-binding domains (KH and R3H).</text>
</comment>
<comment type="subcellular location">
    <subcellularLocation>
        <location evidence="6">Cytoplasm</location>
    </subcellularLocation>
</comment>
<proteinExistence type="inferred from homology"/>
<evidence type="ECO:0000259" key="8">
    <source>
        <dbReference type="PROSITE" id="PS51061"/>
    </source>
</evidence>
<dbReference type="Pfam" id="PF14804">
    <property type="entry name" value="Jag_N"/>
    <property type="match status" value="1"/>
</dbReference>
<evidence type="ECO:0000256" key="6">
    <source>
        <dbReference type="HAMAP-Rule" id="MF_00867"/>
    </source>
</evidence>
<dbReference type="HAMAP" id="MF_00867">
    <property type="entry name" value="KhpB"/>
    <property type="match status" value="1"/>
</dbReference>
<dbReference type="InterPro" id="IPR032782">
    <property type="entry name" value="KhpB_N"/>
</dbReference>
<dbReference type="InterPro" id="IPR038008">
    <property type="entry name" value="Jag_KH"/>
</dbReference>
<dbReference type="InterPro" id="IPR036867">
    <property type="entry name" value="R3H_dom_sf"/>
</dbReference>
<gene>
    <name evidence="9" type="primary">jag</name>
    <name evidence="6" type="synonym">eloR</name>
    <name evidence="6" type="synonym">khpB</name>
    <name evidence="9" type="ORF">ACFO0S_00075</name>
</gene>
<dbReference type="Pfam" id="PF01424">
    <property type="entry name" value="R3H"/>
    <property type="match status" value="1"/>
</dbReference>
<dbReference type="RefSeq" id="WP_378138913.1">
    <property type="nucleotide sequence ID" value="NZ_JBHSEF010000002.1"/>
</dbReference>
<evidence type="ECO:0000256" key="1">
    <source>
        <dbReference type="ARBA" id="ARBA00022490"/>
    </source>
</evidence>
<comment type="caution">
    <text evidence="6">Lacks conserved residue(s) required for the propagation of feature annotation.</text>
</comment>
<dbReference type="SMART" id="SM00393">
    <property type="entry name" value="R3H"/>
    <property type="match status" value="1"/>
</dbReference>
<protein>
    <recommendedName>
        <fullName evidence="6">RNA-binding protein KhpB</fullName>
    </recommendedName>
    <alternativeName>
        <fullName evidence="6">RNA-binding protein EloR</fullName>
    </alternativeName>
</protein>
<dbReference type="Gene3D" id="3.30.300.20">
    <property type="match status" value="1"/>
</dbReference>
<comment type="caution">
    <text evidence="9">The sequence shown here is derived from an EMBL/GenBank/DDBJ whole genome shotgun (WGS) entry which is preliminary data.</text>
</comment>
<dbReference type="InterPro" id="IPR039247">
    <property type="entry name" value="KhpB"/>
</dbReference>
<dbReference type="InterPro" id="IPR038247">
    <property type="entry name" value="Jag_N_dom_sf"/>
</dbReference>
<feature type="domain" description="R3H" evidence="8">
    <location>
        <begin position="206"/>
        <end position="272"/>
    </location>
</feature>
<keyword evidence="5 6" id="KW-0961">Cell wall biogenesis/degradation</keyword>
<keyword evidence="7" id="KW-0175">Coiled coil</keyword>
<evidence type="ECO:0000313" key="10">
    <source>
        <dbReference type="Proteomes" id="UP001595733"/>
    </source>
</evidence>
<dbReference type="InterPro" id="IPR034079">
    <property type="entry name" value="R3H_KhpB"/>
</dbReference>
<dbReference type="PANTHER" id="PTHR35800:SF1">
    <property type="entry name" value="RNA-BINDING PROTEIN KHPB"/>
    <property type="match status" value="1"/>
</dbReference>
<dbReference type="PROSITE" id="PS51061">
    <property type="entry name" value="R3H"/>
    <property type="match status" value="1"/>
</dbReference>
<dbReference type="PANTHER" id="PTHR35800">
    <property type="entry name" value="PROTEIN JAG"/>
    <property type="match status" value="1"/>
</dbReference>
<comment type="function">
    <text evidence="6">A probable RNA chaperone. Forms a complex with KhpA which binds to cellular RNA and controls its expression. Plays a role in peptidoglycan (PG) homeostasis and cell length regulation.</text>
</comment>
<reference evidence="10" key="1">
    <citation type="journal article" date="2019" name="Int. J. Syst. Evol. Microbiol.">
        <title>The Global Catalogue of Microorganisms (GCM) 10K type strain sequencing project: providing services to taxonomists for standard genome sequencing and annotation.</title>
        <authorList>
            <consortium name="The Broad Institute Genomics Platform"/>
            <consortium name="The Broad Institute Genome Sequencing Center for Infectious Disease"/>
            <person name="Wu L."/>
            <person name="Ma J."/>
        </authorList>
    </citation>
    <scope>NUCLEOTIDE SEQUENCE [LARGE SCALE GENOMIC DNA]</scope>
    <source>
        <strain evidence="10">CCUG 50353</strain>
    </source>
</reference>
<evidence type="ECO:0000256" key="7">
    <source>
        <dbReference type="SAM" id="Coils"/>
    </source>
</evidence>
<organism evidence="9 10">
    <name type="scientific">Chryseomicrobium palamuruense</name>
    <dbReference type="NCBI Taxonomy" id="682973"/>
    <lineage>
        <taxon>Bacteria</taxon>
        <taxon>Bacillati</taxon>
        <taxon>Bacillota</taxon>
        <taxon>Bacilli</taxon>
        <taxon>Bacillales</taxon>
        <taxon>Caryophanaceae</taxon>
        <taxon>Chryseomicrobium</taxon>
    </lineage>
</organism>
<feature type="coiled-coil region" evidence="7">
    <location>
        <begin position="201"/>
        <end position="229"/>
    </location>
</feature>
<dbReference type="Pfam" id="PF13083">
    <property type="entry name" value="KH_KhpA-B"/>
    <property type="match status" value="1"/>
</dbReference>
<dbReference type="Gene3D" id="3.30.1370.50">
    <property type="entry name" value="R3H-like domain"/>
    <property type="match status" value="1"/>
</dbReference>
<keyword evidence="3 6" id="KW-0133">Cell shape</keyword>